<dbReference type="OrthoDB" id="37286at10239"/>
<evidence type="ECO:0000313" key="1">
    <source>
        <dbReference type="EMBL" id="ADM80085.1"/>
    </source>
</evidence>
<dbReference type="Proteomes" id="UP000002236">
    <property type="component" value="Segment"/>
</dbReference>
<accession>E1A1Z6</accession>
<reference evidence="1 2" key="1">
    <citation type="journal article" date="2012" name="Vet. Microbiol.">
        <title>Complete genome sequence and characterization of a broad-host range T4-like bacteriophage phiAS5 infecting Aeromonas salmonicida subsp. salmonicida.</title>
        <authorList>
            <person name="Kim J.H."/>
            <person name="Son J.S."/>
            <person name="Choi Y.J."/>
            <person name="Choresca C.H.Jr."/>
            <person name="Shin S.P."/>
            <person name="Han J.E."/>
            <person name="Jun J.W."/>
            <person name="Park S.C."/>
        </authorList>
    </citation>
    <scope>NUCLEOTIDE SEQUENCE [LARGE SCALE GENOMIC DNA]</scope>
</reference>
<gene>
    <name evidence="1" type="ORF">phiAS5_ORF0242</name>
</gene>
<protein>
    <submittedName>
        <fullName evidence="1">Uncharacterized protein</fullName>
    </submittedName>
</protein>
<evidence type="ECO:0000313" key="2">
    <source>
        <dbReference type="Proteomes" id="UP000002236"/>
    </source>
</evidence>
<dbReference type="KEGG" id="vg:9861649"/>
<organism evidence="1 2">
    <name type="scientific">Aeromonas phage phiAS5</name>
    <dbReference type="NCBI Taxonomy" id="879630"/>
    <lineage>
        <taxon>Viruses</taxon>
        <taxon>Duplodnaviria</taxon>
        <taxon>Heunggongvirae</taxon>
        <taxon>Uroviricota</taxon>
        <taxon>Caudoviricetes</taxon>
        <taxon>Pantevenvirales</taxon>
        <taxon>Straboviridae</taxon>
        <taxon>Chrysonvirus</taxon>
        <taxon>Chrysonvirus as5</taxon>
    </lineage>
</organism>
<sequence>MNIIHEHGRYSMVSAGEHQNVIAWYFCIDGHRKFGYGTKECPTLETAIRDYRKGLESDIKHSKERVAYHSERDKMLTQELKELEKDYENV</sequence>
<dbReference type="RefSeq" id="YP_003969531.1">
    <property type="nucleotide sequence ID" value="NC_014636.1"/>
</dbReference>
<dbReference type="GeneID" id="9861649"/>
<name>E1A1Z6_9CAUD</name>
<keyword evidence="2" id="KW-1185">Reference proteome</keyword>
<proteinExistence type="predicted"/>
<dbReference type="EMBL" id="HM452126">
    <property type="protein sequence ID" value="ADM80085.1"/>
    <property type="molecule type" value="Genomic_DNA"/>
</dbReference>